<dbReference type="GeneTree" id="ENSGT01030000234624"/>
<evidence type="ECO:0000256" key="9">
    <source>
        <dbReference type="ARBA" id="ARBA00022837"/>
    </source>
</evidence>
<keyword evidence="7" id="KW-0732">Signal</keyword>
<dbReference type="GO" id="GO:0005509">
    <property type="term" value="F:calcium ion binding"/>
    <property type="evidence" value="ECO:0007669"/>
    <property type="project" value="UniProtKB-UniRule"/>
</dbReference>
<dbReference type="InterPro" id="IPR020894">
    <property type="entry name" value="Cadherin_CS"/>
</dbReference>
<dbReference type="GO" id="GO:0045216">
    <property type="term" value="P:cell-cell junction organization"/>
    <property type="evidence" value="ECO:0007669"/>
    <property type="project" value="UniProtKB-ARBA"/>
</dbReference>
<dbReference type="FunFam" id="2.60.40.60:FF:000083">
    <property type="entry name" value="Desmoglein 1"/>
    <property type="match status" value="1"/>
</dbReference>
<sequence length="949" mass="103322">MCVQVTRAGSAGRGRKKRDWILPPARLMENVDYTKQEYVAKIRSDLDKHEKLHYSLSGVGADRDPANLFIVDPDTGFLRLTGMLDREKIHQYNLTGVAKFRNGTIAESGIELKVRVEDENDNPPTFELHKGIVRECSKVGTYVLNVTAKDADDVSTINAKVAYSILKQEPEGSKPVFTINRDTGEVYVKEPILDREMVDFYSLIVKGVDMDGAPGGNTGTGTVHIRVRDINDNVPTLEKEEYSGNVDEGVADVVVMRIKALDKDLEKTDNWLAVFNIVSGNDDGLFAIETDPVTNEGILKLVKPVDFEKVKSLDLGMEIANVAPFINGTLYPVSIAVNNLPDGPGFEPSVKEVPVSENPEDVKVPVVIASYPALDGDTGKVAENVKYAKGHDPANLFSINEDTAEITLNKVPDRESPFVVNGTYIAKILCMTQDAPSKTATGTIAIKVLDSNDHCPHLTSTYKAICSDTKIVNITAFDEDADPNGAPFLFTLIPEDTTGLWEAENLNDTTARFQALEHLWPGTYHLTVQVSDAQGLSCPDPQKFELQVCTCAAGEGCSLRASQLGTSSTIGAPAISLLLAGLGLLLFVPLLLMFCQCGNAANMLESFADMPFNIKEHLIQYHTEGQGEDAVKFPFRSSRSLMGGMSAKDQRSEMEFLSQRRTFRNNLHASHYMTFTHENNEGQDELDGMALPQAFLMNYYSQGGVPQKDALLVYDYEGQGSPAGSVGCCSLLESDSDLQFLDDLGPKFTTLAQICNPPKITVQPKAEPIRASKKVESVSAVTGHAVDIRQERPPPPPPPQTSITEVTNTLRSSSYQSSMHQNQQQSMSVSVGVPTQTILLQQQPLYYVMEPQMTNTVLMAAGSSVGGGQGMFLMNGAQAGEGMILPGAGGMMVVESFPGSGISHGTLSKGKVMRSQTISSHPKILQSPLMSSQAKPQIMWILEERTQKP</sequence>
<dbReference type="PROSITE" id="PS50268">
    <property type="entry name" value="CADHERIN_2"/>
    <property type="match status" value="4"/>
</dbReference>
<dbReference type="GO" id="GO:0030057">
    <property type="term" value="C:desmosome"/>
    <property type="evidence" value="ECO:0007669"/>
    <property type="project" value="UniProtKB-SubCell"/>
</dbReference>
<keyword evidence="9 15" id="KW-0106">Calcium</keyword>
<protein>
    <recommendedName>
        <fullName evidence="18">Cadherin domain-containing protein</fullName>
    </recommendedName>
</protein>
<dbReference type="InterPro" id="IPR050971">
    <property type="entry name" value="Cadherin-domain_protein"/>
</dbReference>
<evidence type="ECO:0000256" key="13">
    <source>
        <dbReference type="ARBA" id="ARBA00023136"/>
    </source>
</evidence>
<evidence type="ECO:0000256" key="17">
    <source>
        <dbReference type="RuleBase" id="RU004358"/>
    </source>
</evidence>
<dbReference type="CDD" id="cd11304">
    <property type="entry name" value="Cadherin_repeat"/>
    <property type="match status" value="4"/>
</dbReference>
<evidence type="ECO:0000256" key="12">
    <source>
        <dbReference type="ARBA" id="ARBA00022989"/>
    </source>
</evidence>
<dbReference type="InterPro" id="IPR000233">
    <property type="entry name" value="Cadherin_Y-type_LIR"/>
</dbReference>
<dbReference type="FunFam" id="2.60.40.60:FF:000074">
    <property type="entry name" value="Desmoglein 4"/>
    <property type="match status" value="1"/>
</dbReference>
<evidence type="ECO:0000256" key="2">
    <source>
        <dbReference type="ARBA" id="ARBA00004568"/>
    </source>
</evidence>
<comment type="subcellular location">
    <subcellularLocation>
        <location evidence="2">Cell junction</location>
        <location evidence="2">Desmosome</location>
    </subcellularLocation>
    <subcellularLocation>
        <location evidence="1 16">Cell membrane</location>
        <topology evidence="1 16">Single-pass type I membrane protein</topology>
    </subcellularLocation>
</comment>
<feature type="domain" description="Cadherin" evidence="18">
    <location>
        <begin position="238"/>
        <end position="350"/>
    </location>
</feature>
<dbReference type="Gene3D" id="4.10.900.10">
    <property type="entry name" value="TCF3-CBD (Catenin binding domain)"/>
    <property type="match status" value="1"/>
</dbReference>
<keyword evidence="11" id="KW-0965">Cell junction</keyword>
<dbReference type="Pfam" id="PF00028">
    <property type="entry name" value="Cadherin"/>
    <property type="match status" value="4"/>
</dbReference>
<keyword evidence="6" id="KW-0479">Metal-binding</keyword>
<dbReference type="InterPro" id="IPR009122">
    <property type="entry name" value="Desmosomal_cadherin"/>
</dbReference>
<evidence type="ECO:0000256" key="5">
    <source>
        <dbReference type="ARBA" id="ARBA00022692"/>
    </source>
</evidence>
<feature type="domain" description="Cadherin" evidence="18">
    <location>
        <begin position="44"/>
        <end position="126"/>
    </location>
</feature>
<dbReference type="GO" id="GO:0005886">
    <property type="term" value="C:plasma membrane"/>
    <property type="evidence" value="ECO:0007669"/>
    <property type="project" value="UniProtKB-SubCell"/>
</dbReference>
<dbReference type="PRINTS" id="PR01818">
    <property type="entry name" value="DESMOCADHERN"/>
</dbReference>
<evidence type="ECO:0000259" key="18">
    <source>
        <dbReference type="PROSITE" id="PS50268"/>
    </source>
</evidence>
<evidence type="ECO:0000313" key="20">
    <source>
        <dbReference type="Proteomes" id="UP000694580"/>
    </source>
</evidence>
<keyword evidence="13" id="KW-0472">Membrane</keyword>
<dbReference type="PANTHER" id="PTHR24025">
    <property type="entry name" value="DESMOGLEIN FAMILY MEMBER"/>
    <property type="match status" value="1"/>
</dbReference>
<reference evidence="19 20" key="1">
    <citation type="submission" date="2020-06" db="EMBL/GenBank/DDBJ databases">
        <authorList>
            <consortium name="Wellcome Sanger Institute Data Sharing"/>
        </authorList>
    </citation>
    <scope>NUCLEOTIDE SEQUENCE [LARGE SCALE GENOMIC DNA]</scope>
</reference>
<dbReference type="PROSITE" id="PS00232">
    <property type="entry name" value="CADHERIN_1"/>
    <property type="match status" value="2"/>
</dbReference>
<dbReference type="FunFam" id="2.60.40.60:FF:000031">
    <property type="entry name" value="Cadherin 3"/>
    <property type="match status" value="1"/>
</dbReference>
<proteinExistence type="predicted"/>
<keyword evidence="10 16" id="KW-0130">Cell adhesion</keyword>
<dbReference type="Proteomes" id="UP000694580">
    <property type="component" value="Chromosome 19"/>
</dbReference>
<dbReference type="FunFam" id="4.10.900.10:FF:000003">
    <property type="entry name" value="Desmoglein 1"/>
    <property type="match status" value="1"/>
</dbReference>
<organism evidence="19 20">
    <name type="scientific">Denticeps clupeoides</name>
    <name type="common">denticle herring</name>
    <dbReference type="NCBI Taxonomy" id="299321"/>
    <lineage>
        <taxon>Eukaryota</taxon>
        <taxon>Metazoa</taxon>
        <taxon>Chordata</taxon>
        <taxon>Craniata</taxon>
        <taxon>Vertebrata</taxon>
        <taxon>Euteleostomi</taxon>
        <taxon>Actinopterygii</taxon>
        <taxon>Neopterygii</taxon>
        <taxon>Teleostei</taxon>
        <taxon>Clupei</taxon>
        <taxon>Clupeiformes</taxon>
        <taxon>Denticipitoidei</taxon>
        <taxon>Denticipitidae</taxon>
        <taxon>Denticeps</taxon>
    </lineage>
</organism>
<dbReference type="Pfam" id="PF01049">
    <property type="entry name" value="CADH_Y-type_LIR"/>
    <property type="match status" value="1"/>
</dbReference>
<keyword evidence="8" id="KW-0677">Repeat</keyword>
<dbReference type="PRINTS" id="PR01819">
    <property type="entry name" value="DESMOGLEIN"/>
</dbReference>
<dbReference type="InterPro" id="IPR015919">
    <property type="entry name" value="Cadherin-like_sf"/>
</dbReference>
<evidence type="ECO:0000256" key="14">
    <source>
        <dbReference type="ARBA" id="ARBA00023180"/>
    </source>
</evidence>
<dbReference type="AlphaFoldDB" id="A0AAY4CUL9"/>
<dbReference type="FunFam" id="2.60.40.60:FF:000068">
    <property type="entry name" value="Desmoglein 1"/>
    <property type="match status" value="1"/>
</dbReference>
<evidence type="ECO:0000256" key="7">
    <source>
        <dbReference type="ARBA" id="ARBA00022729"/>
    </source>
</evidence>
<evidence type="ECO:0000313" key="19">
    <source>
        <dbReference type="Ensembl" id="ENSDCDP00010036942.1"/>
    </source>
</evidence>
<evidence type="ECO:0000256" key="15">
    <source>
        <dbReference type="PROSITE-ProRule" id="PRU00043"/>
    </source>
</evidence>
<evidence type="ECO:0000256" key="16">
    <source>
        <dbReference type="RuleBase" id="RU003318"/>
    </source>
</evidence>
<keyword evidence="3" id="KW-1003">Cell membrane</keyword>
<gene>
    <name evidence="19" type="primary">si:ch73-74h11.1</name>
</gene>
<dbReference type="PRINTS" id="PR00205">
    <property type="entry name" value="CADHERIN"/>
</dbReference>
<dbReference type="InterPro" id="IPR027397">
    <property type="entry name" value="Catenin-bd_sf"/>
</dbReference>
<dbReference type="SUPFAM" id="SSF49313">
    <property type="entry name" value="Cadherin-like"/>
    <property type="match status" value="5"/>
</dbReference>
<keyword evidence="4" id="KW-0165">Cleavage on pair of basic residues</keyword>
<evidence type="ECO:0000256" key="6">
    <source>
        <dbReference type="ARBA" id="ARBA00022723"/>
    </source>
</evidence>
<evidence type="ECO:0000256" key="10">
    <source>
        <dbReference type="ARBA" id="ARBA00022889"/>
    </source>
</evidence>
<keyword evidence="5 16" id="KW-0812">Transmembrane</keyword>
<comment type="function">
    <text evidence="17">A component of desmosome cell-cell junctions which are required for positive regulation of cellular adhesion. Involved in the interaction of plaque proteins and intermediate filaments mediating cell-cell adhesion.</text>
</comment>
<dbReference type="GO" id="GO:0055113">
    <property type="term" value="P:epiboly involved in gastrulation with mouth forming second"/>
    <property type="evidence" value="ECO:0007669"/>
    <property type="project" value="UniProtKB-ARBA"/>
</dbReference>
<feature type="domain" description="Cadherin" evidence="18">
    <location>
        <begin position="133"/>
        <end position="237"/>
    </location>
</feature>
<keyword evidence="14" id="KW-0325">Glycoprotein</keyword>
<dbReference type="InterPro" id="IPR002126">
    <property type="entry name" value="Cadherin-like_dom"/>
</dbReference>
<evidence type="ECO:0000256" key="1">
    <source>
        <dbReference type="ARBA" id="ARBA00004251"/>
    </source>
</evidence>
<evidence type="ECO:0000256" key="11">
    <source>
        <dbReference type="ARBA" id="ARBA00022949"/>
    </source>
</evidence>
<dbReference type="Ensembl" id="ENSDCDT00010046448.1">
    <property type="protein sequence ID" value="ENSDCDP00010036942.1"/>
    <property type="gene ID" value="ENSDCDG00010024136.1"/>
</dbReference>
<dbReference type="PANTHER" id="PTHR24025:SF32">
    <property type="entry name" value="DESMOGLEIN-2"/>
    <property type="match status" value="1"/>
</dbReference>
<accession>A0AAY4CUL9</accession>
<dbReference type="Gene3D" id="2.60.40.60">
    <property type="entry name" value="Cadherins"/>
    <property type="match status" value="5"/>
</dbReference>
<dbReference type="FunFam" id="2.60.40.60:FF:000011">
    <property type="entry name" value="Cadherin 1"/>
    <property type="match status" value="1"/>
</dbReference>
<reference evidence="19" key="3">
    <citation type="submission" date="2025-09" db="UniProtKB">
        <authorList>
            <consortium name="Ensembl"/>
        </authorList>
    </citation>
    <scope>IDENTIFICATION</scope>
</reference>
<evidence type="ECO:0000256" key="4">
    <source>
        <dbReference type="ARBA" id="ARBA00022685"/>
    </source>
</evidence>
<keyword evidence="20" id="KW-1185">Reference proteome</keyword>
<reference evidence="19" key="2">
    <citation type="submission" date="2025-08" db="UniProtKB">
        <authorList>
            <consortium name="Ensembl"/>
        </authorList>
    </citation>
    <scope>IDENTIFICATION</scope>
</reference>
<name>A0AAY4CUL9_9TELE</name>
<evidence type="ECO:0000256" key="3">
    <source>
        <dbReference type="ARBA" id="ARBA00022475"/>
    </source>
</evidence>
<keyword evidence="12" id="KW-1133">Transmembrane helix</keyword>
<dbReference type="GO" id="GO:0007156">
    <property type="term" value="P:homophilic cell adhesion via plasma membrane adhesion molecules"/>
    <property type="evidence" value="ECO:0007669"/>
    <property type="project" value="InterPro"/>
</dbReference>
<dbReference type="SMART" id="SM00112">
    <property type="entry name" value="CA"/>
    <property type="match status" value="4"/>
</dbReference>
<feature type="domain" description="Cadherin" evidence="18">
    <location>
        <begin position="347"/>
        <end position="458"/>
    </location>
</feature>
<evidence type="ECO:0000256" key="8">
    <source>
        <dbReference type="ARBA" id="ARBA00022737"/>
    </source>
</evidence>